<gene>
    <name evidence="1" type="ORF">BECKFW1821A_GA0114235_100729</name>
    <name evidence="2" type="ORF">BECKFW1821B_GA0114236_101720</name>
    <name evidence="3" type="ORF">BECKFW1821C_GA0114237_10147</name>
</gene>
<protein>
    <recommendedName>
        <fullName evidence="4">H-NS histone family protein</fullName>
    </recommendedName>
</protein>
<reference evidence="1" key="1">
    <citation type="submission" date="2019-02" db="EMBL/GenBank/DDBJ databases">
        <authorList>
            <person name="Gruber-Vodicka R. H."/>
            <person name="Seah K. B. B."/>
        </authorList>
    </citation>
    <scope>NUCLEOTIDE SEQUENCE</scope>
    <source>
        <strain evidence="2">BECK_BZ106</strain>
        <strain evidence="3">BECK_BZ131</strain>
        <strain evidence="1">BECK_BZ15</strain>
    </source>
</reference>
<name>A0A450RZ40_9GAMM</name>
<proteinExistence type="predicted"/>
<sequence>MSRFDLSEIDFQELITLKGELEASIEIRREEEKCQLLQDIRQMVSARGFSMGEYSAEPR</sequence>
<dbReference type="AlphaFoldDB" id="A0A450RZ40"/>
<dbReference type="EMBL" id="CAADEW010000007">
    <property type="protein sequence ID" value="VFJ44595.1"/>
    <property type="molecule type" value="Genomic_DNA"/>
</dbReference>
<accession>A0A450RZ40</accession>
<evidence type="ECO:0000313" key="3">
    <source>
        <dbReference type="EMBL" id="VFJ68277.1"/>
    </source>
</evidence>
<dbReference type="EMBL" id="CAADFD010000017">
    <property type="protein sequence ID" value="VFJ54149.1"/>
    <property type="molecule type" value="Genomic_DNA"/>
</dbReference>
<organism evidence="1">
    <name type="scientific">Candidatus Kentrum sp. FW</name>
    <dbReference type="NCBI Taxonomy" id="2126338"/>
    <lineage>
        <taxon>Bacteria</taxon>
        <taxon>Pseudomonadati</taxon>
        <taxon>Pseudomonadota</taxon>
        <taxon>Gammaproteobacteria</taxon>
        <taxon>Candidatus Kentrum</taxon>
    </lineage>
</organism>
<evidence type="ECO:0000313" key="2">
    <source>
        <dbReference type="EMBL" id="VFJ54149.1"/>
    </source>
</evidence>
<evidence type="ECO:0008006" key="4">
    <source>
        <dbReference type="Google" id="ProtNLM"/>
    </source>
</evidence>
<evidence type="ECO:0000313" key="1">
    <source>
        <dbReference type="EMBL" id="VFJ44595.1"/>
    </source>
</evidence>
<dbReference type="EMBL" id="CAADFE010000014">
    <property type="protein sequence ID" value="VFJ68277.1"/>
    <property type="molecule type" value="Genomic_DNA"/>
</dbReference>